<feature type="non-terminal residue" evidence="7">
    <location>
        <position position="283"/>
    </location>
</feature>
<reference evidence="7 8" key="1">
    <citation type="journal article" date="2012" name="Science">
        <title>The Paleozoic origin of enzymatic lignin decomposition reconstructed from 31 fungal genomes.</title>
        <authorList>
            <person name="Floudas D."/>
            <person name="Binder M."/>
            <person name="Riley R."/>
            <person name="Barry K."/>
            <person name="Blanchette R.A."/>
            <person name="Henrissat B."/>
            <person name="Martinez A.T."/>
            <person name="Otillar R."/>
            <person name="Spatafora J.W."/>
            <person name="Yadav J.S."/>
            <person name="Aerts A."/>
            <person name="Benoit I."/>
            <person name="Boyd A."/>
            <person name="Carlson A."/>
            <person name="Copeland A."/>
            <person name="Coutinho P.M."/>
            <person name="de Vries R.P."/>
            <person name="Ferreira P."/>
            <person name="Findley K."/>
            <person name="Foster B."/>
            <person name="Gaskell J."/>
            <person name="Glotzer D."/>
            <person name="Gorecki P."/>
            <person name="Heitman J."/>
            <person name="Hesse C."/>
            <person name="Hori C."/>
            <person name="Igarashi K."/>
            <person name="Jurgens J.A."/>
            <person name="Kallen N."/>
            <person name="Kersten P."/>
            <person name="Kohler A."/>
            <person name="Kuees U."/>
            <person name="Kumar T.K.A."/>
            <person name="Kuo A."/>
            <person name="LaButti K."/>
            <person name="Larrondo L.F."/>
            <person name="Lindquist E."/>
            <person name="Ling A."/>
            <person name="Lombard V."/>
            <person name="Lucas S."/>
            <person name="Lundell T."/>
            <person name="Martin R."/>
            <person name="McLaughlin D.J."/>
            <person name="Morgenstern I."/>
            <person name="Morin E."/>
            <person name="Murat C."/>
            <person name="Nagy L.G."/>
            <person name="Nolan M."/>
            <person name="Ohm R.A."/>
            <person name="Patyshakuliyeva A."/>
            <person name="Rokas A."/>
            <person name="Ruiz-Duenas F.J."/>
            <person name="Sabat G."/>
            <person name="Salamov A."/>
            <person name="Samejima M."/>
            <person name="Schmutz J."/>
            <person name="Slot J.C."/>
            <person name="St John F."/>
            <person name="Stenlid J."/>
            <person name="Sun H."/>
            <person name="Sun S."/>
            <person name="Syed K."/>
            <person name="Tsang A."/>
            <person name="Wiebenga A."/>
            <person name="Young D."/>
            <person name="Pisabarro A."/>
            <person name="Eastwood D.C."/>
            <person name="Martin F."/>
            <person name="Cullen D."/>
            <person name="Grigoriev I.V."/>
            <person name="Hibbett D.S."/>
        </authorList>
    </citation>
    <scope>NUCLEOTIDE SEQUENCE [LARGE SCALE GENOMIC DNA]</scope>
    <source>
        <strain evidence="7 8">MD-104</strain>
    </source>
</reference>
<feature type="transmembrane region" description="Helical" evidence="5">
    <location>
        <begin position="175"/>
        <end position="193"/>
    </location>
</feature>
<dbReference type="PANTHER" id="PTHR10783">
    <property type="entry name" value="XENOTROPIC AND POLYTROPIC RETROVIRUS RECEPTOR 1-RELATED"/>
    <property type="match status" value="1"/>
</dbReference>
<evidence type="ECO:0000256" key="4">
    <source>
        <dbReference type="ARBA" id="ARBA00023136"/>
    </source>
</evidence>
<dbReference type="GO" id="GO:0016036">
    <property type="term" value="P:cellular response to phosphate starvation"/>
    <property type="evidence" value="ECO:0007669"/>
    <property type="project" value="TreeGrafter"/>
</dbReference>
<comment type="subcellular location">
    <subcellularLocation>
        <location evidence="1">Membrane</location>
        <topology evidence="1">Multi-pass membrane protein</topology>
    </subcellularLocation>
</comment>
<feature type="transmembrane region" description="Helical" evidence="5">
    <location>
        <begin position="130"/>
        <end position="154"/>
    </location>
</feature>
<protein>
    <submittedName>
        <fullName evidence="7">EXS-domain-containing protein</fullName>
    </submittedName>
</protein>
<proteinExistence type="predicted"/>
<evidence type="ECO:0000259" key="6">
    <source>
        <dbReference type="PROSITE" id="PS51380"/>
    </source>
</evidence>
<dbReference type="STRING" id="742152.A0A2H3JCH3"/>
<evidence type="ECO:0000313" key="8">
    <source>
        <dbReference type="Proteomes" id="UP000218811"/>
    </source>
</evidence>
<evidence type="ECO:0000256" key="2">
    <source>
        <dbReference type="ARBA" id="ARBA00022692"/>
    </source>
</evidence>
<dbReference type="Pfam" id="PF03124">
    <property type="entry name" value="EXS"/>
    <property type="match status" value="1"/>
</dbReference>
<dbReference type="PANTHER" id="PTHR10783:SF103">
    <property type="entry name" value="SOLUTE CARRIER FAMILY 53 MEMBER 1"/>
    <property type="match status" value="1"/>
</dbReference>
<feature type="domain" description="EXS" evidence="6">
    <location>
        <begin position="62"/>
        <end position="256"/>
    </location>
</feature>
<dbReference type="GO" id="GO:0005794">
    <property type="term" value="C:Golgi apparatus"/>
    <property type="evidence" value="ECO:0007669"/>
    <property type="project" value="TreeGrafter"/>
</dbReference>
<dbReference type="PROSITE" id="PS51380">
    <property type="entry name" value="EXS"/>
    <property type="match status" value="1"/>
</dbReference>
<dbReference type="GO" id="GO:0005886">
    <property type="term" value="C:plasma membrane"/>
    <property type="evidence" value="ECO:0007669"/>
    <property type="project" value="TreeGrafter"/>
</dbReference>
<accession>A0A2H3JCH3</accession>
<keyword evidence="2 5" id="KW-0812">Transmembrane</keyword>
<evidence type="ECO:0000256" key="3">
    <source>
        <dbReference type="ARBA" id="ARBA00022989"/>
    </source>
</evidence>
<dbReference type="EMBL" id="KB467843">
    <property type="protein sequence ID" value="PCH35378.1"/>
    <property type="molecule type" value="Genomic_DNA"/>
</dbReference>
<dbReference type="Proteomes" id="UP000218811">
    <property type="component" value="Unassembled WGS sequence"/>
</dbReference>
<dbReference type="InterPro" id="IPR004342">
    <property type="entry name" value="EXS_C"/>
</dbReference>
<evidence type="ECO:0000313" key="7">
    <source>
        <dbReference type="EMBL" id="PCH35378.1"/>
    </source>
</evidence>
<name>A0A2H3JCH3_WOLCO</name>
<gene>
    <name evidence="7" type="ORF">WOLCODRAFT_125801</name>
</gene>
<dbReference type="OrthoDB" id="9970435at2759"/>
<sequence length="283" mass="33800">MYKPSRYWLVRNLYRQLTSGVRHVEFQDFWMGDQFCSLAFTLADLWFVGCAYSHELRNWRVCTTGPNWGPQFALAALPFFVRFVQSIRRWMDSKLTTHLINAGKYGTGLIYYLTYYLWRQHGGGHGTRFVVWIIIGVLYASYAAAWDILMDWSLMQPHARYRFLRSELIYTSHRPLYYIAMITNIIIRFEFIMYIPEKGINYVIRTFIAAMLEMLRRWQWNFFRLENEHVGNMDQYRVTREVPLPYSFDASHESDGGDEDDDVALRRSMTSASWRRRRMSAQS</sequence>
<dbReference type="OMA" id="LGSEQHN"/>
<dbReference type="GO" id="GO:0000822">
    <property type="term" value="F:inositol hexakisphosphate binding"/>
    <property type="evidence" value="ECO:0007669"/>
    <property type="project" value="TreeGrafter"/>
</dbReference>
<dbReference type="AlphaFoldDB" id="A0A2H3JCH3"/>
<organism evidence="7 8">
    <name type="scientific">Wolfiporia cocos (strain MD-104)</name>
    <name type="common">Brown rot fungus</name>
    <dbReference type="NCBI Taxonomy" id="742152"/>
    <lineage>
        <taxon>Eukaryota</taxon>
        <taxon>Fungi</taxon>
        <taxon>Dikarya</taxon>
        <taxon>Basidiomycota</taxon>
        <taxon>Agaricomycotina</taxon>
        <taxon>Agaricomycetes</taxon>
        <taxon>Polyporales</taxon>
        <taxon>Phaeolaceae</taxon>
        <taxon>Wolfiporia</taxon>
    </lineage>
</organism>
<keyword evidence="4 5" id="KW-0472">Membrane</keyword>
<evidence type="ECO:0000256" key="1">
    <source>
        <dbReference type="ARBA" id="ARBA00004141"/>
    </source>
</evidence>
<keyword evidence="3 5" id="KW-1133">Transmembrane helix</keyword>
<evidence type="ECO:0000256" key="5">
    <source>
        <dbReference type="SAM" id="Phobius"/>
    </source>
</evidence>
<keyword evidence="8" id="KW-1185">Reference proteome</keyword>
<dbReference type="GO" id="GO:0006817">
    <property type="term" value="P:phosphate ion transport"/>
    <property type="evidence" value="ECO:0007669"/>
    <property type="project" value="TreeGrafter"/>
</dbReference>